<dbReference type="EMBL" id="LT607754">
    <property type="protein sequence ID" value="SCG74842.1"/>
    <property type="molecule type" value="Genomic_DNA"/>
</dbReference>
<reference evidence="2" key="1">
    <citation type="submission" date="2016-06" db="EMBL/GenBank/DDBJ databases">
        <authorList>
            <person name="Varghese N."/>
            <person name="Submissions Spin"/>
        </authorList>
    </citation>
    <scope>NUCLEOTIDE SEQUENCE [LARGE SCALE GENOMIC DNA]</scope>
    <source>
        <strain evidence="2">DSM 43819</strain>
    </source>
</reference>
<protein>
    <submittedName>
        <fullName evidence="1">Uncharacterized protein</fullName>
    </submittedName>
</protein>
<accession>A0A1C5JW74</accession>
<evidence type="ECO:0000313" key="1">
    <source>
        <dbReference type="EMBL" id="SCG74842.1"/>
    </source>
</evidence>
<keyword evidence="2" id="KW-1185">Reference proteome</keyword>
<dbReference type="AlphaFoldDB" id="A0A1C5JW74"/>
<dbReference type="Proteomes" id="UP000198221">
    <property type="component" value="Chromosome I"/>
</dbReference>
<gene>
    <name evidence="1" type="ORF">GA0070613_5626</name>
</gene>
<name>A0A1C5JW74_9ACTN</name>
<evidence type="ECO:0000313" key="2">
    <source>
        <dbReference type="Proteomes" id="UP000198221"/>
    </source>
</evidence>
<organism evidence="1 2">
    <name type="scientific">Micromonospora inositola</name>
    <dbReference type="NCBI Taxonomy" id="47865"/>
    <lineage>
        <taxon>Bacteria</taxon>
        <taxon>Bacillati</taxon>
        <taxon>Actinomycetota</taxon>
        <taxon>Actinomycetes</taxon>
        <taxon>Micromonosporales</taxon>
        <taxon>Micromonosporaceae</taxon>
        <taxon>Micromonospora</taxon>
    </lineage>
</organism>
<sequence length="39" mass="4402">MRVLGEACTEPCCAKFNRVYDPAIWLLGSCQVGIRVVRF</sequence>
<proteinExistence type="predicted"/>